<protein>
    <submittedName>
        <fullName evidence="1">Uncharacterized protein</fullName>
    </submittedName>
</protein>
<dbReference type="AlphaFoldDB" id="A0A8X7V5R6"/>
<proteinExistence type="predicted"/>
<accession>A0A8X7V5R6</accession>
<evidence type="ECO:0000313" key="2">
    <source>
        <dbReference type="Proteomes" id="UP000886595"/>
    </source>
</evidence>
<keyword evidence="2" id="KW-1185">Reference proteome</keyword>
<evidence type="ECO:0000313" key="1">
    <source>
        <dbReference type="EMBL" id="KAG2304440.1"/>
    </source>
</evidence>
<comment type="caution">
    <text evidence="1">The sequence shown here is derived from an EMBL/GenBank/DDBJ whole genome shotgun (WGS) entry which is preliminary data.</text>
</comment>
<dbReference type="Proteomes" id="UP000886595">
    <property type="component" value="Unassembled WGS sequence"/>
</dbReference>
<gene>
    <name evidence="1" type="ORF">Bca52824_033091</name>
</gene>
<name>A0A8X7V5R6_BRACI</name>
<sequence>MDFPVEGASFHVRPVRGGTSVNGHRDSVHLDELELRLLLLSVARDSPSIQQHHRNSSATVKLSRDVLNLGFSSWLPTLFPFRALSSSSESASPSSLEPVAVSKSLSVSALLHAIYRKSKFEATVKQRPSLLRTLFSSLVHGGGRLESSWSLSHHS</sequence>
<organism evidence="1 2">
    <name type="scientific">Brassica carinata</name>
    <name type="common">Ethiopian mustard</name>
    <name type="synonym">Abyssinian cabbage</name>
    <dbReference type="NCBI Taxonomy" id="52824"/>
    <lineage>
        <taxon>Eukaryota</taxon>
        <taxon>Viridiplantae</taxon>
        <taxon>Streptophyta</taxon>
        <taxon>Embryophyta</taxon>
        <taxon>Tracheophyta</taxon>
        <taxon>Spermatophyta</taxon>
        <taxon>Magnoliopsida</taxon>
        <taxon>eudicotyledons</taxon>
        <taxon>Gunneridae</taxon>
        <taxon>Pentapetalae</taxon>
        <taxon>rosids</taxon>
        <taxon>malvids</taxon>
        <taxon>Brassicales</taxon>
        <taxon>Brassicaceae</taxon>
        <taxon>Brassiceae</taxon>
        <taxon>Brassica</taxon>
    </lineage>
</organism>
<reference evidence="1 2" key="1">
    <citation type="submission" date="2020-02" db="EMBL/GenBank/DDBJ databases">
        <authorList>
            <person name="Ma Q."/>
            <person name="Huang Y."/>
            <person name="Song X."/>
            <person name="Pei D."/>
        </authorList>
    </citation>
    <scope>NUCLEOTIDE SEQUENCE [LARGE SCALE GENOMIC DNA]</scope>
    <source>
        <strain evidence="1">Sxm20200214</strain>
        <tissue evidence="1">Leaf</tissue>
    </source>
</reference>
<dbReference type="EMBL" id="JAAMPC010000007">
    <property type="protein sequence ID" value="KAG2304440.1"/>
    <property type="molecule type" value="Genomic_DNA"/>
</dbReference>